<sequence length="67" mass="7805">MIMLSSEIVVSKADIALVEDQHNVKLRQAYLRERKVMEHIDIELNRAKIVIMDENGNILKFAMTLEH</sequence>
<evidence type="ECO:0000313" key="1">
    <source>
        <dbReference type="EMBL" id="RAS65262.1"/>
    </source>
</evidence>
<organism evidence="1 2">
    <name type="scientific">Vibrio diazotrophicus</name>
    <dbReference type="NCBI Taxonomy" id="685"/>
    <lineage>
        <taxon>Bacteria</taxon>
        <taxon>Pseudomonadati</taxon>
        <taxon>Pseudomonadota</taxon>
        <taxon>Gammaproteobacteria</taxon>
        <taxon>Vibrionales</taxon>
        <taxon>Vibrionaceae</taxon>
        <taxon>Vibrio</taxon>
    </lineage>
</organism>
<dbReference type="EMBL" id="QLTR01000008">
    <property type="protein sequence ID" value="RAS65262.1"/>
    <property type="molecule type" value="Genomic_DNA"/>
</dbReference>
<dbReference type="Proteomes" id="UP000248729">
    <property type="component" value="Unassembled WGS sequence"/>
</dbReference>
<accession>A0A329ECH6</accession>
<protein>
    <submittedName>
        <fullName evidence="1">Uncharacterized protein</fullName>
    </submittedName>
</protein>
<evidence type="ECO:0000313" key="2">
    <source>
        <dbReference type="Proteomes" id="UP000248729"/>
    </source>
</evidence>
<name>A0A329ECH6_VIBDI</name>
<gene>
    <name evidence="1" type="ORF">DET48_108138</name>
</gene>
<reference evidence="1 2" key="1">
    <citation type="submission" date="2018-06" db="EMBL/GenBank/DDBJ databases">
        <title>Freshwater and sediment microbial communities from various areas in North America, analyzing microbe dynamics in response to fracking.</title>
        <authorList>
            <person name="Lamendella R."/>
        </authorList>
    </citation>
    <scope>NUCLEOTIDE SEQUENCE [LARGE SCALE GENOMIC DNA]</scope>
    <source>
        <strain evidence="1 2">99A</strain>
    </source>
</reference>
<dbReference type="AlphaFoldDB" id="A0A329ECH6"/>
<comment type="caution">
    <text evidence="1">The sequence shown here is derived from an EMBL/GenBank/DDBJ whole genome shotgun (WGS) entry which is preliminary data.</text>
</comment>
<proteinExistence type="predicted"/>